<dbReference type="Proteomes" id="UP000239025">
    <property type="component" value="Chromosome 1"/>
</dbReference>
<sequence>MWSFQCGSTFRTIACPCLVYAADVRRCVAGVRDSWTRSRHTDNIFPWLDDRDGICCRSNLHKCIQGKVDIRAGIYMTVPGICYCLEISLNGTTVAMNFFGVLDVRGVTPNRGEGVQCLSASDLESGVRRQSAGKGVFWSCGPRLFFRTKTKRAYPAKCPVSPSYMWCPEPGSNRHVQRTRDFKSLASTNFAIGAVAPRAGNIYTRPP</sequence>
<dbReference type="EMBL" id="LT963395">
    <property type="protein sequence ID" value="SOS20262.1"/>
    <property type="molecule type" value="Genomic_DNA"/>
</dbReference>
<dbReference type="AlphaFoldDB" id="A0A193SPH1"/>
<organism evidence="1 2">
    <name type="scientific">Pseudomonas cerasi</name>
    <dbReference type="NCBI Taxonomy" id="1583341"/>
    <lineage>
        <taxon>Bacteria</taxon>
        <taxon>Pseudomonadati</taxon>
        <taxon>Pseudomonadota</taxon>
        <taxon>Gammaproteobacteria</taxon>
        <taxon>Pseudomonadales</taxon>
        <taxon>Pseudomonadaceae</taxon>
        <taxon>Pseudomonas</taxon>
    </lineage>
</organism>
<proteinExistence type="predicted"/>
<reference evidence="2" key="1">
    <citation type="submission" date="2017-11" db="EMBL/GenBank/DDBJ databases">
        <authorList>
            <person name="Blom J."/>
        </authorList>
    </citation>
    <scope>NUCLEOTIDE SEQUENCE [LARGE SCALE GENOMIC DNA]</scope>
</reference>
<gene>
    <name evidence="1" type="ORF">PL963_02523</name>
</gene>
<keyword evidence="2" id="KW-1185">Reference proteome</keyword>
<name>A0A193SPH1_9PSED</name>
<accession>A0A193SPH1</accession>
<evidence type="ECO:0000313" key="2">
    <source>
        <dbReference type="Proteomes" id="UP000239025"/>
    </source>
</evidence>
<evidence type="ECO:0000313" key="1">
    <source>
        <dbReference type="EMBL" id="SOS20262.1"/>
    </source>
</evidence>
<protein>
    <submittedName>
        <fullName evidence="1">Uncharacterized protein</fullName>
    </submittedName>
</protein>